<dbReference type="PANTHER" id="PTHR30469">
    <property type="entry name" value="MULTIDRUG RESISTANCE PROTEIN MDTA"/>
    <property type="match status" value="1"/>
</dbReference>
<dbReference type="SUPFAM" id="SSF111369">
    <property type="entry name" value="HlyD-like secretion proteins"/>
    <property type="match status" value="1"/>
</dbReference>
<evidence type="ECO:0000256" key="3">
    <source>
        <dbReference type="ARBA" id="ARBA00022448"/>
    </source>
</evidence>
<keyword evidence="4" id="KW-1003">Cell membrane</keyword>
<dbReference type="Pfam" id="PF25917">
    <property type="entry name" value="BSH_RND"/>
    <property type="match status" value="1"/>
</dbReference>
<proteinExistence type="inferred from homology"/>
<dbReference type="InterPro" id="IPR058625">
    <property type="entry name" value="MdtA-like_BSH"/>
</dbReference>
<organism evidence="12 13">
    <name type="scientific">Tatumella terrea</name>
    <dbReference type="NCBI Taxonomy" id="419007"/>
    <lineage>
        <taxon>Bacteria</taxon>
        <taxon>Pseudomonadati</taxon>
        <taxon>Pseudomonadota</taxon>
        <taxon>Gammaproteobacteria</taxon>
        <taxon>Enterobacterales</taxon>
        <taxon>Erwiniaceae</taxon>
        <taxon>Tatumella</taxon>
    </lineage>
</organism>
<evidence type="ECO:0000256" key="4">
    <source>
        <dbReference type="ARBA" id="ARBA00022475"/>
    </source>
</evidence>
<evidence type="ECO:0000256" key="6">
    <source>
        <dbReference type="ARBA" id="ARBA00023136"/>
    </source>
</evidence>
<dbReference type="InterPro" id="IPR058627">
    <property type="entry name" value="MdtA-like_C"/>
</dbReference>
<accession>A0ABW1W166</accession>
<keyword evidence="13" id="KW-1185">Reference proteome</keyword>
<evidence type="ECO:0000256" key="7">
    <source>
        <dbReference type="SAM" id="Coils"/>
    </source>
</evidence>
<evidence type="ECO:0000259" key="9">
    <source>
        <dbReference type="Pfam" id="PF25917"/>
    </source>
</evidence>
<keyword evidence="5" id="KW-0997">Cell inner membrane</keyword>
<keyword evidence="7" id="KW-0175">Coiled coil</keyword>
<evidence type="ECO:0000256" key="1">
    <source>
        <dbReference type="ARBA" id="ARBA00004236"/>
    </source>
</evidence>
<keyword evidence="3" id="KW-0813">Transport</keyword>
<feature type="domain" description="Multidrug resistance protein MdtA-like C-terminal permuted SH3" evidence="11">
    <location>
        <begin position="307"/>
        <end position="368"/>
    </location>
</feature>
<dbReference type="Pfam" id="PF25876">
    <property type="entry name" value="HH_MFP_RND"/>
    <property type="match status" value="1"/>
</dbReference>
<evidence type="ECO:0000256" key="2">
    <source>
        <dbReference type="ARBA" id="ARBA00009477"/>
    </source>
</evidence>
<name>A0ABW1W166_9GAMM</name>
<evidence type="ECO:0000259" key="8">
    <source>
        <dbReference type="Pfam" id="PF25876"/>
    </source>
</evidence>
<evidence type="ECO:0000313" key="12">
    <source>
        <dbReference type="EMBL" id="MFC6378690.1"/>
    </source>
</evidence>
<evidence type="ECO:0000259" key="10">
    <source>
        <dbReference type="Pfam" id="PF25944"/>
    </source>
</evidence>
<dbReference type="Gene3D" id="2.40.50.100">
    <property type="match status" value="1"/>
</dbReference>
<feature type="domain" description="Multidrug resistance protein MdtA-like alpha-helical hairpin" evidence="8">
    <location>
        <begin position="114"/>
        <end position="183"/>
    </location>
</feature>
<dbReference type="Proteomes" id="UP001596230">
    <property type="component" value="Unassembled WGS sequence"/>
</dbReference>
<dbReference type="InterPro" id="IPR006143">
    <property type="entry name" value="RND_pump_MFP"/>
</dbReference>
<dbReference type="PANTHER" id="PTHR30469:SF12">
    <property type="entry name" value="MULTIDRUG RESISTANCE PROTEIN MDTA"/>
    <property type="match status" value="1"/>
</dbReference>
<feature type="domain" description="Multidrug resistance protein MdtA-like beta-barrel" evidence="10">
    <location>
        <begin position="220"/>
        <end position="303"/>
    </location>
</feature>
<comment type="caution">
    <text evidence="12">The sequence shown here is derived from an EMBL/GenBank/DDBJ whole genome shotgun (WGS) entry which is preliminary data.</text>
</comment>
<dbReference type="Gene3D" id="2.40.420.20">
    <property type="match status" value="1"/>
</dbReference>
<sequence>MKANHRMTRFFLLLSVVIIAVLAGVRFWQTDRAEAASPAGRTVSSAPPVQVAKVNAMTVPQYISALGTVTASSTVTVRSRVDGQLMSLHFREGQPVTAGQLLAEIDPRPFRVALLQAEGQLAKDQATLANARADLQRYRKLAATGLVARQQLDNQQALVSETNGTVKSDQASVENARLNLTYSQITAPISGIVGLKQVDAGNYISAGDTNGIVVITQTHPADVIFTVQEGDIDRIVRAQKQGQPLIAEARDRTDTRTLAEGTLLSLDNQIDSSTGTLKLKARFTNQDNQLFPNQFVNIRLRVSTLKDALVIPVAALQMNTEGYFVWLVGPDNKVRRASVTPGPQQGALRVIDSGLQAGDRVVTDGLDRLNEGTAVRVVTPAPADRTGDAT</sequence>
<comment type="subcellular location">
    <subcellularLocation>
        <location evidence="1">Cell membrane</location>
    </subcellularLocation>
</comment>
<dbReference type="InterPro" id="IPR058624">
    <property type="entry name" value="MdtA-like_HH"/>
</dbReference>
<feature type="coiled-coil region" evidence="7">
    <location>
        <begin position="114"/>
        <end position="141"/>
    </location>
</feature>
<evidence type="ECO:0000313" key="13">
    <source>
        <dbReference type="Proteomes" id="UP001596230"/>
    </source>
</evidence>
<dbReference type="Gene3D" id="2.40.30.170">
    <property type="match status" value="1"/>
</dbReference>
<evidence type="ECO:0000256" key="5">
    <source>
        <dbReference type="ARBA" id="ARBA00022519"/>
    </source>
</evidence>
<dbReference type="RefSeq" id="WP_385951280.1">
    <property type="nucleotide sequence ID" value="NZ_JBHSUB010000013.1"/>
</dbReference>
<reference evidence="13" key="1">
    <citation type="journal article" date="2019" name="Int. J. Syst. Evol. Microbiol.">
        <title>The Global Catalogue of Microorganisms (GCM) 10K type strain sequencing project: providing services to taxonomists for standard genome sequencing and annotation.</title>
        <authorList>
            <consortium name="The Broad Institute Genomics Platform"/>
            <consortium name="The Broad Institute Genome Sequencing Center for Infectious Disease"/>
            <person name="Wu L."/>
            <person name="Ma J."/>
        </authorList>
    </citation>
    <scope>NUCLEOTIDE SEQUENCE [LARGE SCALE GENOMIC DNA]</scope>
    <source>
        <strain evidence="13">CGMCC 1.18518</strain>
    </source>
</reference>
<evidence type="ECO:0000259" key="11">
    <source>
        <dbReference type="Pfam" id="PF25967"/>
    </source>
</evidence>
<dbReference type="InterPro" id="IPR058626">
    <property type="entry name" value="MdtA-like_b-barrel"/>
</dbReference>
<comment type="similarity">
    <text evidence="2">Belongs to the membrane fusion protein (MFP) (TC 8.A.1) family.</text>
</comment>
<gene>
    <name evidence="12" type="ORF">ACFP9W_11500</name>
</gene>
<dbReference type="Pfam" id="PF25967">
    <property type="entry name" value="RND-MFP_C"/>
    <property type="match status" value="1"/>
</dbReference>
<dbReference type="NCBIfam" id="TIGR01730">
    <property type="entry name" value="RND_mfp"/>
    <property type="match status" value="1"/>
</dbReference>
<keyword evidence="6" id="KW-0472">Membrane</keyword>
<dbReference type="NCBIfam" id="NF008589">
    <property type="entry name" value="PRK11556.1"/>
    <property type="match status" value="1"/>
</dbReference>
<dbReference type="EMBL" id="JBHSUB010000013">
    <property type="protein sequence ID" value="MFC6378690.1"/>
    <property type="molecule type" value="Genomic_DNA"/>
</dbReference>
<feature type="domain" description="Multidrug resistance protein MdtA-like barrel-sandwich hybrid" evidence="9">
    <location>
        <begin position="74"/>
        <end position="216"/>
    </location>
</feature>
<protein>
    <submittedName>
        <fullName evidence="12">MdtA/MuxA family multidrug efflux RND transporter periplasmic adaptor subunit</fullName>
    </submittedName>
</protein>
<dbReference type="Pfam" id="PF25944">
    <property type="entry name" value="Beta-barrel_RND"/>
    <property type="match status" value="1"/>
</dbReference>
<dbReference type="Gene3D" id="1.10.287.470">
    <property type="entry name" value="Helix hairpin bin"/>
    <property type="match status" value="1"/>
</dbReference>